<dbReference type="Gene3D" id="3.60.21.10">
    <property type="match status" value="1"/>
</dbReference>
<evidence type="ECO:0000259" key="3">
    <source>
        <dbReference type="Pfam" id="PF12850"/>
    </source>
</evidence>
<feature type="domain" description="Calcineurin-like phosphoesterase" evidence="3">
    <location>
        <begin position="16"/>
        <end position="208"/>
    </location>
</feature>
<dbReference type="OrthoDB" id="9813918at2"/>
<gene>
    <name evidence="4" type="ORF">FO441_05450</name>
</gene>
<dbReference type="Pfam" id="PF12850">
    <property type="entry name" value="Metallophos_2"/>
    <property type="match status" value="1"/>
</dbReference>
<keyword evidence="2" id="KW-0479">Metal-binding</keyword>
<accession>A0A558AZL4</accession>
<proteinExistence type="inferred from homology"/>
<organism evidence="4 5">
    <name type="scientific">Salinicoccus cyprini</name>
    <dbReference type="NCBI Taxonomy" id="2493691"/>
    <lineage>
        <taxon>Bacteria</taxon>
        <taxon>Bacillati</taxon>
        <taxon>Bacillota</taxon>
        <taxon>Bacilli</taxon>
        <taxon>Bacillales</taxon>
        <taxon>Staphylococcaceae</taxon>
        <taxon>Salinicoccus</taxon>
    </lineage>
</organism>
<evidence type="ECO:0000313" key="4">
    <source>
        <dbReference type="EMBL" id="TVT29725.1"/>
    </source>
</evidence>
<comment type="caution">
    <text evidence="4">The sequence shown here is derived from an EMBL/GenBank/DDBJ whole genome shotgun (WGS) entry which is preliminary data.</text>
</comment>
<evidence type="ECO:0000313" key="5">
    <source>
        <dbReference type="Proteomes" id="UP000315103"/>
    </source>
</evidence>
<protein>
    <recommendedName>
        <fullName evidence="2">Phosphoesterase</fullName>
        <ecNumber evidence="2">3.1.4.-</ecNumber>
    </recommendedName>
</protein>
<dbReference type="PIRSF" id="PIRSF000883">
    <property type="entry name" value="Pesterase_MJ0912"/>
    <property type="match status" value="1"/>
</dbReference>
<dbReference type="AlphaFoldDB" id="A0A558AZL4"/>
<comment type="cofactor">
    <cofactor evidence="2">
        <name>a divalent metal cation</name>
        <dbReference type="ChEBI" id="CHEBI:60240"/>
    </cofactor>
</comment>
<dbReference type="Proteomes" id="UP000315103">
    <property type="component" value="Unassembled WGS sequence"/>
</dbReference>
<dbReference type="GO" id="GO:0016791">
    <property type="term" value="F:phosphatase activity"/>
    <property type="evidence" value="ECO:0007669"/>
    <property type="project" value="TreeGrafter"/>
</dbReference>
<dbReference type="EMBL" id="VMSJ01000001">
    <property type="protein sequence ID" value="TVT29725.1"/>
    <property type="molecule type" value="Genomic_DNA"/>
</dbReference>
<evidence type="ECO:0000256" key="2">
    <source>
        <dbReference type="RuleBase" id="RU362039"/>
    </source>
</evidence>
<dbReference type="InterPro" id="IPR050126">
    <property type="entry name" value="Ap4A_hydrolase"/>
</dbReference>
<sequence length="251" mass="28429">MNYGMKSMEVGALSRRIAIISDIHANFNALSMVMTDMEQFEVDEIFCLGDIISIGHQTNEVLHMLRGLDHLSVIRGNHDEEVLKVIRGMPSSVTGAEHDHHVWVADHLDSRFIPFLDAMPLSMNKSIMDFDILLTHYHLNPDDTYCPIDMSPSVETLGAIYEEDPYDIILFGHDHMQHHFESGQQVFINPGPLGLAPNGLAPYTIMEINGQAVNFIHRKVPYDHNDFVEGLKRENPPAIDFIMNVLLKERG</sequence>
<reference evidence="4 5" key="1">
    <citation type="submission" date="2019-07" db="EMBL/GenBank/DDBJ databases">
        <title>Salinicoccus cyprini sp. nov., isolated from gastro-intestinal tract of mirror carp, Cyprinus carpio var. specularis, collected from Gobind Sagar Reservoir, Himachal Pradesh, India.</title>
        <authorList>
            <person name="Talwar C."/>
            <person name="Singh A.K."/>
            <person name="Lal R."/>
            <person name="Negi R.K."/>
        </authorList>
    </citation>
    <scope>NUCLEOTIDE SEQUENCE [LARGE SCALE GENOMIC DNA]</scope>
    <source>
        <strain evidence="4 5">CT19</strain>
    </source>
</reference>
<comment type="similarity">
    <text evidence="1 2">Belongs to the metallophosphoesterase superfamily. YfcE family.</text>
</comment>
<dbReference type="EC" id="3.1.4.-" evidence="2"/>
<name>A0A558AZL4_9STAP</name>
<dbReference type="InterPro" id="IPR000979">
    <property type="entry name" value="Phosphodiesterase_MJ0936/Vps29"/>
</dbReference>
<dbReference type="GO" id="GO:0005737">
    <property type="term" value="C:cytoplasm"/>
    <property type="evidence" value="ECO:0007669"/>
    <property type="project" value="TreeGrafter"/>
</dbReference>
<evidence type="ECO:0000256" key="1">
    <source>
        <dbReference type="ARBA" id="ARBA00008950"/>
    </source>
</evidence>
<dbReference type="InterPro" id="IPR024654">
    <property type="entry name" value="Calcineurin-like_PHP_lpxH"/>
</dbReference>
<dbReference type="InterPro" id="IPR011152">
    <property type="entry name" value="Pesterase_MJ0912"/>
</dbReference>
<keyword evidence="5" id="KW-1185">Reference proteome</keyword>
<dbReference type="SUPFAM" id="SSF56300">
    <property type="entry name" value="Metallo-dependent phosphatases"/>
    <property type="match status" value="1"/>
</dbReference>
<dbReference type="PANTHER" id="PTHR42850:SF2">
    <property type="entry name" value="BLL5683 PROTEIN"/>
    <property type="match status" value="1"/>
</dbReference>
<dbReference type="NCBIfam" id="TIGR00040">
    <property type="entry name" value="yfcE"/>
    <property type="match status" value="1"/>
</dbReference>
<dbReference type="PANTHER" id="PTHR42850">
    <property type="entry name" value="METALLOPHOSPHOESTERASE"/>
    <property type="match status" value="1"/>
</dbReference>
<dbReference type="InterPro" id="IPR029052">
    <property type="entry name" value="Metallo-depent_PP-like"/>
</dbReference>
<dbReference type="GO" id="GO:0046872">
    <property type="term" value="F:metal ion binding"/>
    <property type="evidence" value="ECO:0007669"/>
    <property type="project" value="UniProtKB-KW"/>
</dbReference>